<protein>
    <recommendedName>
        <fullName evidence="4">Proteophosphoglycan ppg4</fullName>
    </recommendedName>
</protein>
<feature type="compositionally biased region" description="Polar residues" evidence="1">
    <location>
        <begin position="582"/>
        <end position="610"/>
    </location>
</feature>
<feature type="region of interest" description="Disordered" evidence="1">
    <location>
        <begin position="437"/>
        <end position="477"/>
    </location>
</feature>
<dbReference type="Proteomes" id="UP001583186">
    <property type="component" value="Unassembled WGS sequence"/>
</dbReference>
<feature type="region of interest" description="Disordered" evidence="1">
    <location>
        <begin position="1"/>
        <end position="160"/>
    </location>
</feature>
<feature type="region of interest" description="Disordered" evidence="1">
    <location>
        <begin position="362"/>
        <end position="425"/>
    </location>
</feature>
<feature type="compositionally biased region" description="Basic and acidic residues" evidence="1">
    <location>
        <begin position="492"/>
        <end position="501"/>
    </location>
</feature>
<keyword evidence="3" id="KW-1185">Reference proteome</keyword>
<evidence type="ECO:0000313" key="2">
    <source>
        <dbReference type="EMBL" id="KAL1892496.1"/>
    </source>
</evidence>
<organism evidence="2 3">
    <name type="scientific">Sporothrix stenoceras</name>
    <dbReference type="NCBI Taxonomy" id="5173"/>
    <lineage>
        <taxon>Eukaryota</taxon>
        <taxon>Fungi</taxon>
        <taxon>Dikarya</taxon>
        <taxon>Ascomycota</taxon>
        <taxon>Pezizomycotina</taxon>
        <taxon>Sordariomycetes</taxon>
        <taxon>Sordariomycetidae</taxon>
        <taxon>Ophiostomatales</taxon>
        <taxon>Ophiostomataceae</taxon>
        <taxon>Sporothrix</taxon>
    </lineage>
</organism>
<feature type="compositionally biased region" description="Polar residues" evidence="1">
    <location>
        <begin position="731"/>
        <end position="741"/>
    </location>
</feature>
<proteinExistence type="predicted"/>
<feature type="compositionally biased region" description="Polar residues" evidence="1">
    <location>
        <begin position="415"/>
        <end position="425"/>
    </location>
</feature>
<accession>A0ABR3YX68</accession>
<feature type="compositionally biased region" description="Polar residues" evidence="1">
    <location>
        <begin position="526"/>
        <end position="536"/>
    </location>
</feature>
<feature type="region of interest" description="Disordered" evidence="1">
    <location>
        <begin position="716"/>
        <end position="762"/>
    </location>
</feature>
<dbReference type="EMBL" id="JAWCUI010000044">
    <property type="protein sequence ID" value="KAL1892496.1"/>
    <property type="molecule type" value="Genomic_DNA"/>
</dbReference>
<feature type="region of interest" description="Disordered" evidence="1">
    <location>
        <begin position="492"/>
        <end position="612"/>
    </location>
</feature>
<gene>
    <name evidence="2" type="ORF">Sste5346_007006</name>
</gene>
<sequence length="906" mass="98485">MGLMTLLARKINPEKNQPQLRAPTYERKISTKSPVRLVQTVSPSGSTTNIHGSHATSKSSSNDVKPRQYPSSPLSQASFSTDSAAPAPVILGFRGDDLPSRPATSQPAETSQRPQPRSSLLVAPRPRVAGTQSPVPKASAPSKAHSHRPQSSVSSSKFARSIRTDVSQKGYVDLLDAQSEFKPADFYTRVKAAGTRDYGEDVADRNIGVNGCNLDSQPVQAFYAVRPKTANRSSMLDQRRPFSSWNRSAKFNEEDENNVYQPHVTKQSSIDSALRSKSLNSSHQALFSHGNAAPVLSARSLEKNRDLQRQAYSNAMPPYSASTYSTPSLADIEALHEHQRQLNRKMKGRSLQVSVRDANGLVSAWDTTSPESDDEIADRPSTSGGMSRRVSGASKRGGHALSGFEQSDDGPRYGVNNQPILSPQPTSFRLSASLASSAFTTSNKRPTSMHNNPSVRRSQQQQPAFESHNTAPDLSNLPLHLKEKARNFKEDWHDDLTDRESAPSPFIKTSRSRSQSRENMREIYNSGANIVTTPRPLSQPGEPQDHTPGHTNSIRHWSMASTAPTISSSSSATYGRPHSRHTTNTSIDLSTTGPPSTGDATSKGQSSQRSDAIKRSLAALQSPMFNIDDYVSSDDDSFIASQAERSASEEDLLFNSGYGKMGIQLPGLEDAFAVPAPISLVRSPRMSAPKQNEDFRRAFGEPPLMTKLALRQMASDDSLNSNPGQRRRLSSGVSGTANVRKSNSREELNATSSPVKRTETKRMSALLGSSSTHHGSNGGALGSHSLLYNPRPNPRLAHGSNVGGQVIEEERFEKVDVATAVRLRKEAKSKKRASMMSIASQTRGRGMVKTVSIESRKTGNSNGNIQQEANIKAVRQKAIVSSAPADIANVPELIEDHEHTIESDDE</sequence>
<name>A0ABR3YX68_9PEZI</name>
<comment type="caution">
    <text evidence="2">The sequence shown here is derived from an EMBL/GenBank/DDBJ whole genome shotgun (WGS) entry which is preliminary data.</text>
</comment>
<evidence type="ECO:0008006" key="4">
    <source>
        <dbReference type="Google" id="ProtNLM"/>
    </source>
</evidence>
<feature type="compositionally biased region" description="Polar residues" evidence="1">
    <location>
        <begin position="39"/>
        <end position="83"/>
    </location>
</feature>
<evidence type="ECO:0000256" key="1">
    <source>
        <dbReference type="SAM" id="MobiDB-lite"/>
    </source>
</evidence>
<reference evidence="2 3" key="1">
    <citation type="journal article" date="2024" name="IMA Fungus">
        <title>IMA Genome - F19 : A genome assembly and annotation guide to empower mycologists, including annotated draft genome sequences of Ceratocystis pirilliformis, Diaporthe australafricana, Fusarium ophioides, Paecilomyces lecythidis, and Sporothrix stenoceras.</title>
        <authorList>
            <person name="Aylward J."/>
            <person name="Wilson A.M."/>
            <person name="Visagie C.M."/>
            <person name="Spraker J."/>
            <person name="Barnes I."/>
            <person name="Buitendag C."/>
            <person name="Ceriani C."/>
            <person name="Del Mar Angel L."/>
            <person name="du Plessis D."/>
            <person name="Fuchs T."/>
            <person name="Gasser K."/>
            <person name="Kramer D."/>
            <person name="Li W."/>
            <person name="Munsamy K."/>
            <person name="Piso A."/>
            <person name="Price J.L."/>
            <person name="Sonnekus B."/>
            <person name="Thomas C."/>
            <person name="van der Nest A."/>
            <person name="van Dijk A."/>
            <person name="van Heerden A."/>
            <person name="van Vuuren N."/>
            <person name="Yilmaz N."/>
            <person name="Duong T.A."/>
            <person name="van der Merwe N.A."/>
            <person name="Wingfield M.J."/>
            <person name="Wingfield B.D."/>
        </authorList>
    </citation>
    <scope>NUCLEOTIDE SEQUENCE [LARGE SCALE GENOMIC DNA]</scope>
    <source>
        <strain evidence="2 3">CMW 5346</strain>
    </source>
</reference>
<feature type="compositionally biased region" description="Polar residues" evidence="1">
    <location>
        <begin position="102"/>
        <end position="118"/>
    </location>
</feature>
<feature type="compositionally biased region" description="Polar residues" evidence="1">
    <location>
        <begin position="443"/>
        <end position="473"/>
    </location>
</feature>
<evidence type="ECO:0000313" key="3">
    <source>
        <dbReference type="Proteomes" id="UP001583186"/>
    </source>
</evidence>
<feature type="compositionally biased region" description="Low complexity" evidence="1">
    <location>
        <begin position="558"/>
        <end position="573"/>
    </location>
</feature>